<proteinExistence type="inferred from homology"/>
<dbReference type="Gene3D" id="3.20.20.380">
    <property type="entry name" value="Copper homeostasis (CutC) domain"/>
    <property type="match status" value="1"/>
</dbReference>
<dbReference type="HAMAP" id="MF_00795">
    <property type="entry name" value="CutC"/>
    <property type="match status" value="1"/>
</dbReference>
<dbReference type="CDD" id="cd00945">
    <property type="entry name" value="Aldolase_Class_I"/>
    <property type="match status" value="1"/>
</dbReference>
<sequence length="260" mass="28341">MLKTRSEQPSDEQLGQRLFELEVCVDRIEHAIIAAEAGATRIEINQGMELGGLTPTVGSCLWLSRHCPVPVVAMLRPHNHGFCYSPAEQTAMLRDCELLLSSGVDGIVVGALRNDEELDLNFLAQVVELCAGKDVVMHRAFDHLHNQHKGLLQLIDLGIARVLTSGGRPKAMDALEVLQEFVELAAGRIQVLPGSGITADNAAEILKKTGCAQLHGSFRLPLRGIWAPNPEEIATVRRILSRHAEAPPPQLTRESAVPVR</sequence>
<evidence type="ECO:0000256" key="1">
    <source>
        <dbReference type="ARBA" id="ARBA00007768"/>
    </source>
</evidence>
<dbReference type="Pfam" id="PF03932">
    <property type="entry name" value="CutC"/>
    <property type="match status" value="1"/>
</dbReference>
<accession>A0A518G4M8</accession>
<dbReference type="EMBL" id="CP036298">
    <property type="protein sequence ID" value="QDV23544.1"/>
    <property type="molecule type" value="Genomic_DNA"/>
</dbReference>
<evidence type="ECO:0000256" key="2">
    <source>
        <dbReference type="HAMAP-Rule" id="MF_00795"/>
    </source>
</evidence>
<comment type="caution">
    <text evidence="2">Once thought to be involved in copper homeostasis, experiments in E.coli have shown this is not the case.</text>
</comment>
<name>A0A518G4M8_9BACT</name>
<dbReference type="Proteomes" id="UP000318017">
    <property type="component" value="Chromosome"/>
</dbReference>
<comment type="similarity">
    <text evidence="1 2">Belongs to the CutC family.</text>
</comment>
<dbReference type="OrthoDB" id="9815677at2"/>
<dbReference type="KEGG" id="ahel:Q31a_18450"/>
<reference evidence="3 4" key="1">
    <citation type="submission" date="2019-02" db="EMBL/GenBank/DDBJ databases">
        <title>Deep-cultivation of Planctomycetes and their phenomic and genomic characterization uncovers novel biology.</title>
        <authorList>
            <person name="Wiegand S."/>
            <person name="Jogler M."/>
            <person name="Boedeker C."/>
            <person name="Pinto D."/>
            <person name="Vollmers J."/>
            <person name="Rivas-Marin E."/>
            <person name="Kohn T."/>
            <person name="Peeters S.H."/>
            <person name="Heuer A."/>
            <person name="Rast P."/>
            <person name="Oberbeckmann S."/>
            <person name="Bunk B."/>
            <person name="Jeske O."/>
            <person name="Meyerdierks A."/>
            <person name="Storesund J.E."/>
            <person name="Kallscheuer N."/>
            <person name="Luecker S."/>
            <person name="Lage O.M."/>
            <person name="Pohl T."/>
            <person name="Merkel B.J."/>
            <person name="Hornburger P."/>
            <person name="Mueller R.-W."/>
            <person name="Bruemmer F."/>
            <person name="Labrenz M."/>
            <person name="Spormann A.M."/>
            <person name="Op den Camp H."/>
            <person name="Overmann J."/>
            <person name="Amann R."/>
            <person name="Jetten M.S.M."/>
            <person name="Mascher T."/>
            <person name="Medema M.H."/>
            <person name="Devos D.P."/>
            <person name="Kaster A.-K."/>
            <person name="Ovreas L."/>
            <person name="Rohde M."/>
            <person name="Galperin M.Y."/>
            <person name="Jogler C."/>
        </authorList>
    </citation>
    <scope>NUCLEOTIDE SEQUENCE [LARGE SCALE GENOMIC DNA]</scope>
    <source>
        <strain evidence="3 4">Q31a</strain>
    </source>
</reference>
<organism evidence="3 4">
    <name type="scientific">Aureliella helgolandensis</name>
    <dbReference type="NCBI Taxonomy" id="2527968"/>
    <lineage>
        <taxon>Bacteria</taxon>
        <taxon>Pseudomonadati</taxon>
        <taxon>Planctomycetota</taxon>
        <taxon>Planctomycetia</taxon>
        <taxon>Pirellulales</taxon>
        <taxon>Pirellulaceae</taxon>
        <taxon>Aureliella</taxon>
    </lineage>
</organism>
<dbReference type="GO" id="GO:0005737">
    <property type="term" value="C:cytoplasm"/>
    <property type="evidence" value="ECO:0007669"/>
    <property type="project" value="UniProtKB-SubCell"/>
</dbReference>
<comment type="subcellular location">
    <subcellularLocation>
        <location evidence="2">Cytoplasm</location>
    </subcellularLocation>
</comment>
<dbReference type="SUPFAM" id="SSF110395">
    <property type="entry name" value="CutC-like"/>
    <property type="match status" value="1"/>
</dbReference>
<evidence type="ECO:0000313" key="3">
    <source>
        <dbReference type="EMBL" id="QDV23544.1"/>
    </source>
</evidence>
<evidence type="ECO:0000313" key="4">
    <source>
        <dbReference type="Proteomes" id="UP000318017"/>
    </source>
</evidence>
<keyword evidence="2" id="KW-0963">Cytoplasm</keyword>
<protein>
    <recommendedName>
        <fullName evidence="2">PF03932 family protein CutC</fullName>
    </recommendedName>
</protein>
<dbReference type="AlphaFoldDB" id="A0A518G4M8"/>
<dbReference type="RefSeq" id="WP_145076547.1">
    <property type="nucleotide sequence ID" value="NZ_CP036298.1"/>
</dbReference>
<dbReference type="InterPro" id="IPR005627">
    <property type="entry name" value="CutC-like"/>
</dbReference>
<keyword evidence="4" id="KW-1185">Reference proteome</keyword>
<dbReference type="PANTHER" id="PTHR12598:SF0">
    <property type="entry name" value="COPPER HOMEOSTASIS PROTEIN CUTC HOMOLOG"/>
    <property type="match status" value="1"/>
</dbReference>
<gene>
    <name evidence="2 3" type="primary">cutC</name>
    <name evidence="3" type="ORF">Q31a_18450</name>
</gene>
<dbReference type="GO" id="GO:0005507">
    <property type="term" value="F:copper ion binding"/>
    <property type="evidence" value="ECO:0007669"/>
    <property type="project" value="TreeGrafter"/>
</dbReference>
<dbReference type="InterPro" id="IPR036822">
    <property type="entry name" value="CutC-like_dom_sf"/>
</dbReference>
<dbReference type="PANTHER" id="PTHR12598">
    <property type="entry name" value="COPPER HOMEOSTASIS PROTEIN CUTC"/>
    <property type="match status" value="1"/>
</dbReference>